<proteinExistence type="predicted"/>
<accession>A0ABU1FQ70</accession>
<evidence type="ECO:0008006" key="3">
    <source>
        <dbReference type="Google" id="ProtNLM"/>
    </source>
</evidence>
<comment type="caution">
    <text evidence="1">The sequence shown here is derived from an EMBL/GenBank/DDBJ whole genome shotgun (WGS) entry which is preliminary data.</text>
</comment>
<gene>
    <name evidence="1" type="ORF">RH857_01405</name>
</gene>
<dbReference type="SUPFAM" id="SSF52980">
    <property type="entry name" value="Restriction endonuclease-like"/>
    <property type="match status" value="1"/>
</dbReference>
<name>A0ABU1FQ70_9MICC</name>
<reference evidence="2" key="1">
    <citation type="submission" date="2023-07" db="EMBL/GenBank/DDBJ databases">
        <title>Description of three actinobacteria isolated from air of manufacturing shop in a pharmaceutical factory.</title>
        <authorList>
            <person name="Zhang D.-F."/>
        </authorList>
    </citation>
    <scope>NUCLEOTIDE SEQUENCE [LARGE SCALE GENOMIC DNA]</scope>
    <source>
        <strain evidence="2">CCTCC AB 207010</strain>
    </source>
</reference>
<evidence type="ECO:0000313" key="2">
    <source>
        <dbReference type="Proteomes" id="UP001260872"/>
    </source>
</evidence>
<sequence length="314" mass="34209">MTRPRQLPPHLAARGFTMAQLRSAGESPDRATRRDVVRVGSGVYLARHVAETLDDDGVYRLQAVAVALDAAGARLSHVTAARLWGFPLPGALRRDPRVHLSYGKQTRTVMQRSGVVSHRLSWAGAGAVTRDGALVSRPEEVFAELAALLSVEALVVLGDHLVRVPYGWAEGRAQPHIALPALRDFVASRHFRGKRRALRALAAVRIGSDSAKETRFRLAVVRAGLPEPQLQVPLNPADPRSRKADAGYPGSKIALQYDGSSHFTPEGARRDQRRDNEFAAAGWRVLRVNVEDDREDFRTAISHLGAMLAAGGVE</sequence>
<dbReference type="EMBL" id="JAVKGT010000002">
    <property type="protein sequence ID" value="MDR5710799.1"/>
    <property type="molecule type" value="Genomic_DNA"/>
</dbReference>
<dbReference type="Gene3D" id="3.40.960.10">
    <property type="entry name" value="VSR Endonuclease"/>
    <property type="match status" value="1"/>
</dbReference>
<dbReference type="RefSeq" id="WP_310536188.1">
    <property type="nucleotide sequence ID" value="NZ_BAAAOC010000015.1"/>
</dbReference>
<keyword evidence="2" id="KW-1185">Reference proteome</keyword>
<dbReference type="InterPro" id="IPR011335">
    <property type="entry name" value="Restrct_endonuc-II-like"/>
</dbReference>
<protein>
    <recommendedName>
        <fullName evidence="3">DUF559 domain-containing protein</fullName>
    </recommendedName>
</protein>
<dbReference type="Proteomes" id="UP001260872">
    <property type="component" value="Unassembled WGS sequence"/>
</dbReference>
<evidence type="ECO:0000313" key="1">
    <source>
        <dbReference type="EMBL" id="MDR5710799.1"/>
    </source>
</evidence>
<organism evidence="1 2">
    <name type="scientific">Nesterenkonia flava</name>
    <dbReference type="NCBI Taxonomy" id="469799"/>
    <lineage>
        <taxon>Bacteria</taxon>
        <taxon>Bacillati</taxon>
        <taxon>Actinomycetota</taxon>
        <taxon>Actinomycetes</taxon>
        <taxon>Micrococcales</taxon>
        <taxon>Micrococcaceae</taxon>
        <taxon>Nesterenkonia</taxon>
    </lineage>
</organism>